<dbReference type="GO" id="GO:0043197">
    <property type="term" value="C:dendritic spine"/>
    <property type="evidence" value="ECO:0007669"/>
    <property type="project" value="TreeGrafter"/>
</dbReference>
<dbReference type="SUPFAM" id="SSF50729">
    <property type="entry name" value="PH domain-like"/>
    <property type="match status" value="1"/>
</dbReference>
<feature type="compositionally biased region" description="Polar residues" evidence="4">
    <location>
        <begin position="458"/>
        <end position="474"/>
    </location>
</feature>
<feature type="compositionally biased region" description="Polar residues" evidence="4">
    <location>
        <begin position="734"/>
        <end position="745"/>
    </location>
</feature>
<dbReference type="GO" id="GO:0007268">
    <property type="term" value="P:chemical synaptic transmission"/>
    <property type="evidence" value="ECO:0007669"/>
    <property type="project" value="TreeGrafter"/>
</dbReference>
<feature type="region of interest" description="Disordered" evidence="4">
    <location>
        <begin position="446"/>
        <end position="591"/>
    </location>
</feature>
<dbReference type="EMBL" id="CAXLJL010000112">
    <property type="protein sequence ID" value="CAL5131878.1"/>
    <property type="molecule type" value="Genomic_DNA"/>
</dbReference>
<keyword evidence="1" id="KW-0813">Transport</keyword>
<dbReference type="CDD" id="cd06793">
    <property type="entry name" value="PDZ2_APBA1_3-like"/>
    <property type="match status" value="1"/>
</dbReference>
<keyword evidence="3" id="KW-0677">Repeat</keyword>
<evidence type="ECO:0000313" key="7">
    <source>
        <dbReference type="EMBL" id="CAL5131878.1"/>
    </source>
</evidence>
<dbReference type="CDD" id="cd06720">
    <property type="entry name" value="PDZ1_APBA1_3-like"/>
    <property type="match status" value="1"/>
</dbReference>
<dbReference type="GO" id="GO:0005886">
    <property type="term" value="C:plasma membrane"/>
    <property type="evidence" value="ECO:0007669"/>
    <property type="project" value="TreeGrafter"/>
</dbReference>
<feature type="compositionally biased region" description="Low complexity" evidence="4">
    <location>
        <begin position="747"/>
        <end position="759"/>
    </location>
</feature>
<feature type="domain" description="PDZ" evidence="6">
    <location>
        <begin position="947"/>
        <end position="1023"/>
    </location>
</feature>
<feature type="domain" description="PDZ" evidence="6">
    <location>
        <begin position="856"/>
        <end position="941"/>
    </location>
</feature>
<sequence>MCAYNAFRASESVATSDSQALFPPPGIALPVSKFEDSNENCDSGVESISEGKTFGKRFAQNLGTFSGKPAAVEESAVADSLPGPTLLYGLPRSFTTDRPNCYTNSCPDVNGSSGRLTEARAFSADLRNEKRSGSVACTAAHMSSLSAGETPVISHPEPCGDSINGSKNERQSDASRPRLSHGDSETNTVDEGLSEVPLENTASKFPVSGSTPYCVSSHSGSLRNGGSNDRSSPIGLLCDSDSVAQAAEEACDKLQKCAISALLTGPSGSDALVSMPTVEDGLSSNSDLDTPHSTPDAQRHSVLDEHRLPSQSPEFARQFMCNQSNSVISSQFSDERCATVDPIVNPPLVHDIWGIMKDIKQTLVEDKGALDRTMEGTERSRNMVDQTPANSLSSNSGRSRVGANFSPRVSCTSPVLTPFTKSQQSAEPETCTKLSVQATIEHSVEEVESQGNRKMMPSTHTNDVLPTRSPQDSPCSHDDRQAQHWTFPTQENTVYSSSEDEVRTADQIRRKTKKSPRTNQPLPTHRASKNATVLPDFRASSPGKNISLPQTSSTNRTSTSRRQKKGAARSSQDSESDEDTNKLLNKQSQLDKPIYIPELRHEANMHTGRQNRVREVSVRHPDFPDTLIHGILFYARYLGSTQLISERQPTRNSRMFQAQEAVSRIKAPDGENQPSVPVELFVSTDRIMILNSNLQEILIDHELRTVSYIADIGELFVLMARRPSPPAKPDESQAHSSESTAQHPPTSDASDSSASGNSDSSDRSNRASHGISSKTFEQSRKPTTKLVCHVLESSEARVIAQSVGHAFHLAYLEFLRENGIEDVSSLKQINYEDVLNQQEIFCDELTMFSDKERHKEIIIPKQRGETLGIVVVSSGWGSLLPTAVLANMHPTGPAARCGQLNIGNHIMSVNGKSLVGLPLASCQQILKGCRNQTSVQLTVVDCPPVVEVLIRRPSLNYQLGFSVQDGVICSLLRGGIAERGGIRVDHRIIEINGQSVVAVPHERIVHLLATSVGEIHIRTMPTSIFRLLTGQEIPSYI</sequence>
<dbReference type="Gene3D" id="2.30.42.10">
    <property type="match status" value="2"/>
</dbReference>
<dbReference type="InterPro" id="IPR051230">
    <property type="entry name" value="APP-Binding"/>
</dbReference>
<dbReference type="FunFam" id="2.30.42.10:FF:000007">
    <property type="entry name" value="Amyloid beta A4 protein-binding family A member"/>
    <property type="match status" value="1"/>
</dbReference>
<dbReference type="SMART" id="SM00228">
    <property type="entry name" value="PDZ"/>
    <property type="match status" value="2"/>
</dbReference>
<feature type="compositionally biased region" description="Basic and acidic residues" evidence="4">
    <location>
        <begin position="500"/>
        <end position="509"/>
    </location>
</feature>
<dbReference type="Gene3D" id="2.30.29.30">
    <property type="entry name" value="Pleckstrin-homology domain (PH domain)/Phosphotyrosine-binding domain (PTB)"/>
    <property type="match status" value="1"/>
</dbReference>
<dbReference type="PROSITE" id="PS50106">
    <property type="entry name" value="PDZ"/>
    <property type="match status" value="2"/>
</dbReference>
<feature type="compositionally biased region" description="Polar residues" evidence="4">
    <location>
        <begin position="383"/>
        <end position="398"/>
    </location>
</feature>
<protein>
    <submittedName>
        <fullName evidence="7">Uncharacterized protein</fullName>
    </submittedName>
</protein>
<keyword evidence="2" id="KW-0597">Phosphoprotein</keyword>
<feature type="region of interest" description="Disordered" evidence="4">
    <location>
        <begin position="278"/>
        <end position="304"/>
    </location>
</feature>
<evidence type="ECO:0000256" key="4">
    <source>
        <dbReference type="SAM" id="MobiDB-lite"/>
    </source>
</evidence>
<accession>A0AAV2T982</accession>
<dbReference type="PROSITE" id="PS01179">
    <property type="entry name" value="PID"/>
    <property type="match status" value="1"/>
</dbReference>
<feature type="compositionally biased region" description="Basic and acidic residues" evidence="4">
    <location>
        <begin position="167"/>
        <end position="184"/>
    </location>
</feature>
<evidence type="ECO:0000256" key="3">
    <source>
        <dbReference type="ARBA" id="ARBA00022737"/>
    </source>
</evidence>
<feature type="region of interest" description="Disordered" evidence="4">
    <location>
        <begin position="723"/>
        <end position="778"/>
    </location>
</feature>
<dbReference type="GO" id="GO:0005737">
    <property type="term" value="C:cytoplasm"/>
    <property type="evidence" value="ECO:0007669"/>
    <property type="project" value="TreeGrafter"/>
</dbReference>
<organism evidence="7 8">
    <name type="scientific">Calicophoron daubneyi</name>
    <name type="common">Rumen fluke</name>
    <name type="synonym">Paramphistomum daubneyi</name>
    <dbReference type="NCBI Taxonomy" id="300641"/>
    <lineage>
        <taxon>Eukaryota</taxon>
        <taxon>Metazoa</taxon>
        <taxon>Spiralia</taxon>
        <taxon>Lophotrochozoa</taxon>
        <taxon>Platyhelminthes</taxon>
        <taxon>Trematoda</taxon>
        <taxon>Digenea</taxon>
        <taxon>Plagiorchiida</taxon>
        <taxon>Pronocephalata</taxon>
        <taxon>Paramphistomoidea</taxon>
        <taxon>Paramphistomidae</taxon>
        <taxon>Calicophoron</taxon>
    </lineage>
</organism>
<feature type="compositionally biased region" description="Polar residues" evidence="4">
    <location>
        <begin position="282"/>
        <end position="296"/>
    </location>
</feature>
<feature type="domain" description="PID" evidence="5">
    <location>
        <begin position="633"/>
        <end position="821"/>
    </location>
</feature>
<reference evidence="7" key="1">
    <citation type="submission" date="2024-06" db="EMBL/GenBank/DDBJ databases">
        <authorList>
            <person name="Liu X."/>
            <person name="Lenzi L."/>
            <person name="Haldenby T S."/>
            <person name="Uol C."/>
        </authorList>
    </citation>
    <scope>NUCLEOTIDE SEQUENCE</scope>
</reference>
<evidence type="ECO:0000313" key="8">
    <source>
        <dbReference type="Proteomes" id="UP001497525"/>
    </source>
</evidence>
<dbReference type="InterPro" id="IPR036034">
    <property type="entry name" value="PDZ_sf"/>
</dbReference>
<dbReference type="Proteomes" id="UP001497525">
    <property type="component" value="Unassembled WGS sequence"/>
</dbReference>
<name>A0AAV2T982_CALDB</name>
<dbReference type="PANTHER" id="PTHR12345:SF16">
    <property type="entry name" value="X11L, ISOFORM F-RELATED"/>
    <property type="match status" value="1"/>
</dbReference>
<dbReference type="InterPro" id="IPR001478">
    <property type="entry name" value="PDZ"/>
</dbReference>
<evidence type="ECO:0000259" key="6">
    <source>
        <dbReference type="PROSITE" id="PS50106"/>
    </source>
</evidence>
<dbReference type="SUPFAM" id="SSF50156">
    <property type="entry name" value="PDZ domain-like"/>
    <property type="match status" value="2"/>
</dbReference>
<gene>
    <name evidence="7" type="ORF">CDAUBV1_LOCUS4415</name>
</gene>
<evidence type="ECO:0000256" key="2">
    <source>
        <dbReference type="ARBA" id="ARBA00022553"/>
    </source>
</evidence>
<feature type="region of interest" description="Disordered" evidence="4">
    <location>
        <begin position="147"/>
        <end position="192"/>
    </location>
</feature>
<feature type="region of interest" description="Disordered" evidence="4">
    <location>
        <begin position="373"/>
        <end position="405"/>
    </location>
</feature>
<proteinExistence type="predicted"/>
<dbReference type="PANTHER" id="PTHR12345">
    <property type="entry name" value="SYNTENIN RELATED"/>
    <property type="match status" value="1"/>
</dbReference>
<dbReference type="AlphaFoldDB" id="A0AAV2T982"/>
<evidence type="ECO:0000256" key="1">
    <source>
        <dbReference type="ARBA" id="ARBA00022448"/>
    </source>
</evidence>
<dbReference type="CDD" id="cd01208">
    <property type="entry name" value="PTB_X11"/>
    <property type="match status" value="1"/>
</dbReference>
<dbReference type="InterPro" id="IPR011993">
    <property type="entry name" value="PH-like_dom_sf"/>
</dbReference>
<dbReference type="Pfam" id="PF00640">
    <property type="entry name" value="PID"/>
    <property type="match status" value="1"/>
</dbReference>
<evidence type="ECO:0000259" key="5">
    <source>
        <dbReference type="PROSITE" id="PS01179"/>
    </source>
</evidence>
<comment type="caution">
    <text evidence="7">The sequence shown here is derived from an EMBL/GenBank/DDBJ whole genome shotgun (WGS) entry which is preliminary data.</text>
</comment>
<dbReference type="InterPro" id="IPR006020">
    <property type="entry name" value="PTB/PI_dom"/>
</dbReference>
<dbReference type="Pfam" id="PF00595">
    <property type="entry name" value="PDZ"/>
    <property type="match status" value="2"/>
</dbReference>
<feature type="compositionally biased region" description="Polar residues" evidence="4">
    <location>
        <begin position="483"/>
        <end position="497"/>
    </location>
</feature>
<feature type="compositionally biased region" description="Basic and acidic residues" evidence="4">
    <location>
        <begin position="373"/>
        <end position="382"/>
    </location>
</feature>
<dbReference type="SMART" id="SM00462">
    <property type="entry name" value="PTB"/>
    <property type="match status" value="1"/>
</dbReference>